<dbReference type="PANTHER" id="PTHR30383:SF5">
    <property type="entry name" value="SGNH HYDROLASE-TYPE ESTERASE DOMAIN-CONTAINING PROTEIN"/>
    <property type="match status" value="1"/>
</dbReference>
<feature type="domain" description="SGNH hydrolase-type esterase" evidence="1">
    <location>
        <begin position="88"/>
        <end position="265"/>
    </location>
</feature>
<sequence>MTNSISQRQMLEYWIQLTHPEKVLAQFPGINDGIVASMFGIDVATYNEIRRGFQARVRQAAEELLADADFAALVDRLPFAPGAKVVGFGSSTTDDLQSWLEILRAVFALRRPQDGVRFVNAGVSGDTSTHEIARFSTVVNERPDWIICHISSNDGRRHGVSPTKPLVSPEETEKNLVMLRHFAASQTSAKWIWMTPTSLIEEKIAAFPFFQLGQIMFYNEDSACVAEAVLKQPDPAVNLWELFGQPADAELVSWDGLHPSLKGNKRILRALVTDLVKHFA</sequence>
<dbReference type="Proteomes" id="UP000654345">
    <property type="component" value="Unassembled WGS sequence"/>
</dbReference>
<protein>
    <recommendedName>
        <fullName evidence="1">SGNH hydrolase-type esterase domain-containing protein</fullName>
    </recommendedName>
</protein>
<gene>
    <name evidence="2" type="ORF">KSB_58290</name>
</gene>
<evidence type="ECO:0000313" key="2">
    <source>
        <dbReference type="EMBL" id="GHO57354.1"/>
    </source>
</evidence>
<dbReference type="CDD" id="cd00229">
    <property type="entry name" value="SGNH_hydrolase"/>
    <property type="match status" value="1"/>
</dbReference>
<proteinExistence type="predicted"/>
<dbReference type="Pfam" id="PF13472">
    <property type="entry name" value="Lipase_GDSL_2"/>
    <property type="match status" value="1"/>
</dbReference>
<accession>A0ABQ3UXG9</accession>
<keyword evidence="3" id="KW-1185">Reference proteome</keyword>
<dbReference type="PANTHER" id="PTHR30383">
    <property type="entry name" value="THIOESTERASE 1/PROTEASE 1/LYSOPHOSPHOLIPASE L1"/>
    <property type="match status" value="1"/>
</dbReference>
<comment type="caution">
    <text evidence="2">The sequence shown here is derived from an EMBL/GenBank/DDBJ whole genome shotgun (WGS) entry which is preliminary data.</text>
</comment>
<dbReference type="EMBL" id="BNJG01000002">
    <property type="protein sequence ID" value="GHO57354.1"/>
    <property type="molecule type" value="Genomic_DNA"/>
</dbReference>
<evidence type="ECO:0000313" key="3">
    <source>
        <dbReference type="Proteomes" id="UP000654345"/>
    </source>
</evidence>
<name>A0ABQ3UXG9_9CHLR</name>
<dbReference type="RefSeq" id="WP_201373765.1">
    <property type="nucleotide sequence ID" value="NZ_BNJG01000002.1"/>
</dbReference>
<reference evidence="2 3" key="1">
    <citation type="journal article" date="2021" name="Int. J. Syst. Evol. Microbiol.">
        <title>Reticulibacter mediterranei gen. nov., sp. nov., within the new family Reticulibacteraceae fam. nov., and Ktedonospora formicarum gen. nov., sp. nov., Ktedonobacter robiniae sp. nov., Dictyobacter formicarum sp. nov. and Dictyobacter arantiisoli sp. nov., belonging to the class Ktedonobacteria.</title>
        <authorList>
            <person name="Yabe S."/>
            <person name="Zheng Y."/>
            <person name="Wang C.M."/>
            <person name="Sakai Y."/>
            <person name="Abe K."/>
            <person name="Yokota A."/>
            <person name="Donadio S."/>
            <person name="Cavaletti L."/>
            <person name="Monciardini P."/>
        </authorList>
    </citation>
    <scope>NUCLEOTIDE SEQUENCE [LARGE SCALE GENOMIC DNA]</scope>
    <source>
        <strain evidence="2 3">SOSP1-30</strain>
    </source>
</reference>
<dbReference type="InterPro" id="IPR036514">
    <property type="entry name" value="SGNH_hydro_sf"/>
</dbReference>
<organism evidence="2 3">
    <name type="scientific">Ktedonobacter robiniae</name>
    <dbReference type="NCBI Taxonomy" id="2778365"/>
    <lineage>
        <taxon>Bacteria</taxon>
        <taxon>Bacillati</taxon>
        <taxon>Chloroflexota</taxon>
        <taxon>Ktedonobacteria</taxon>
        <taxon>Ktedonobacterales</taxon>
        <taxon>Ktedonobacteraceae</taxon>
        <taxon>Ktedonobacter</taxon>
    </lineage>
</organism>
<dbReference type="SUPFAM" id="SSF52266">
    <property type="entry name" value="SGNH hydrolase"/>
    <property type="match status" value="1"/>
</dbReference>
<dbReference type="Gene3D" id="3.40.50.1110">
    <property type="entry name" value="SGNH hydrolase"/>
    <property type="match status" value="1"/>
</dbReference>
<dbReference type="InterPro" id="IPR013830">
    <property type="entry name" value="SGNH_hydro"/>
</dbReference>
<dbReference type="InterPro" id="IPR051532">
    <property type="entry name" value="Ester_Hydrolysis_Enzymes"/>
</dbReference>
<evidence type="ECO:0000259" key="1">
    <source>
        <dbReference type="Pfam" id="PF13472"/>
    </source>
</evidence>